<dbReference type="InterPro" id="IPR029063">
    <property type="entry name" value="SAM-dependent_MTases_sf"/>
</dbReference>
<accession>A0AAV9HF13</accession>
<gene>
    <name evidence="3" type="ORF">QBC42DRAFT_235794</name>
</gene>
<dbReference type="PANTHER" id="PTHR43591">
    <property type="entry name" value="METHYLTRANSFERASE"/>
    <property type="match status" value="1"/>
</dbReference>
<evidence type="ECO:0000313" key="3">
    <source>
        <dbReference type="EMBL" id="KAK4457686.1"/>
    </source>
</evidence>
<sequence>MSSGSASGASPPPADPVSKKSPSPEAAGAGVDVGLSGDHWHQTAVPGADDDSAFEDVISSTASLSASILEYRTIQGRTYHSDKSTTAEYWAPNDENQNEAQDIIHHTLTLLLKGKLFRAPLDTEKIERVLDVGTGTGLWAIDFADQYPHVEVIGTDLSPIQPSWVPPNVRFEMEDATQPWTFKENSFDYIHMRYLFGSISDWDRLFEQAYRALKPGGWIETFDADAGLFSEDNTVAENSALDTWGKVFREAGKKFGRTFYPIEENVQVPGLEKAGFKNLDVWDFNVPINGFSKDKHLREIGQYSQLSVERDLEGMVLYAFRQVMDWKDVEIHAFIAHFRRQLRDVKNCHPVFKVRVVCAQKPEDAPAP</sequence>
<dbReference type="GO" id="GO:0032259">
    <property type="term" value="P:methylation"/>
    <property type="evidence" value="ECO:0007669"/>
    <property type="project" value="UniProtKB-KW"/>
</dbReference>
<dbReference type="Pfam" id="PF13489">
    <property type="entry name" value="Methyltransf_23"/>
    <property type="match status" value="1"/>
</dbReference>
<reference evidence="3" key="2">
    <citation type="submission" date="2023-06" db="EMBL/GenBank/DDBJ databases">
        <authorList>
            <consortium name="Lawrence Berkeley National Laboratory"/>
            <person name="Mondo S.J."/>
            <person name="Hensen N."/>
            <person name="Bonometti L."/>
            <person name="Westerberg I."/>
            <person name="Brannstrom I.O."/>
            <person name="Guillou S."/>
            <person name="Cros-Aarteil S."/>
            <person name="Calhoun S."/>
            <person name="Haridas S."/>
            <person name="Kuo A."/>
            <person name="Pangilinan J."/>
            <person name="Riley R."/>
            <person name="Labutti K."/>
            <person name="Andreopoulos B."/>
            <person name="Lipzen A."/>
            <person name="Chen C."/>
            <person name="Yanf M."/>
            <person name="Daum C."/>
            <person name="Ng V."/>
            <person name="Clum A."/>
            <person name="Steindorff A."/>
            <person name="Ohm R."/>
            <person name="Martin F."/>
            <person name="Silar P."/>
            <person name="Natvig D."/>
            <person name="Lalanne C."/>
            <person name="Gautier V."/>
            <person name="Ament-Velasquez S.L."/>
            <person name="Kruys A."/>
            <person name="Hutchinson M.I."/>
            <person name="Powell A.J."/>
            <person name="Barry K."/>
            <person name="Miller A.N."/>
            <person name="Grigoriev I.V."/>
            <person name="Debuchy R."/>
            <person name="Gladieux P."/>
            <person name="Thoren M.H."/>
            <person name="Johannesson H."/>
        </authorList>
    </citation>
    <scope>NUCLEOTIDE SEQUENCE</scope>
    <source>
        <strain evidence="3">PSN324</strain>
    </source>
</reference>
<dbReference type="EMBL" id="MU865102">
    <property type="protein sequence ID" value="KAK4457686.1"/>
    <property type="molecule type" value="Genomic_DNA"/>
</dbReference>
<reference evidence="3" key="1">
    <citation type="journal article" date="2023" name="Mol. Phylogenet. Evol.">
        <title>Genome-scale phylogeny and comparative genomics of the fungal order Sordariales.</title>
        <authorList>
            <person name="Hensen N."/>
            <person name="Bonometti L."/>
            <person name="Westerberg I."/>
            <person name="Brannstrom I.O."/>
            <person name="Guillou S."/>
            <person name="Cros-Aarteil S."/>
            <person name="Calhoun S."/>
            <person name="Haridas S."/>
            <person name="Kuo A."/>
            <person name="Mondo S."/>
            <person name="Pangilinan J."/>
            <person name="Riley R."/>
            <person name="LaButti K."/>
            <person name="Andreopoulos B."/>
            <person name="Lipzen A."/>
            <person name="Chen C."/>
            <person name="Yan M."/>
            <person name="Daum C."/>
            <person name="Ng V."/>
            <person name="Clum A."/>
            <person name="Steindorff A."/>
            <person name="Ohm R.A."/>
            <person name="Martin F."/>
            <person name="Silar P."/>
            <person name="Natvig D.O."/>
            <person name="Lalanne C."/>
            <person name="Gautier V."/>
            <person name="Ament-Velasquez S.L."/>
            <person name="Kruys A."/>
            <person name="Hutchinson M.I."/>
            <person name="Powell A.J."/>
            <person name="Barry K."/>
            <person name="Miller A.N."/>
            <person name="Grigoriev I.V."/>
            <person name="Debuchy R."/>
            <person name="Gladieux P."/>
            <person name="Hiltunen Thoren M."/>
            <person name="Johannesson H."/>
        </authorList>
    </citation>
    <scope>NUCLEOTIDE SEQUENCE</scope>
    <source>
        <strain evidence="3">PSN324</strain>
    </source>
</reference>
<dbReference type="AlphaFoldDB" id="A0AAV9HF13"/>
<dbReference type="SUPFAM" id="SSF53335">
    <property type="entry name" value="S-adenosyl-L-methionine-dependent methyltransferases"/>
    <property type="match status" value="1"/>
</dbReference>
<dbReference type="CDD" id="cd02440">
    <property type="entry name" value="AdoMet_MTases"/>
    <property type="match status" value="1"/>
</dbReference>
<organism evidence="3 4">
    <name type="scientific">Cladorrhinum samala</name>
    <dbReference type="NCBI Taxonomy" id="585594"/>
    <lineage>
        <taxon>Eukaryota</taxon>
        <taxon>Fungi</taxon>
        <taxon>Dikarya</taxon>
        <taxon>Ascomycota</taxon>
        <taxon>Pezizomycotina</taxon>
        <taxon>Sordariomycetes</taxon>
        <taxon>Sordariomycetidae</taxon>
        <taxon>Sordariales</taxon>
        <taxon>Podosporaceae</taxon>
        <taxon>Cladorrhinum</taxon>
    </lineage>
</organism>
<comment type="similarity">
    <text evidence="1">Belongs to the methyltransferase superfamily. LaeA methyltransferase family.</text>
</comment>
<proteinExistence type="inferred from homology"/>
<keyword evidence="4" id="KW-1185">Reference proteome</keyword>
<protein>
    <submittedName>
        <fullName evidence="3">SAM dependent methyltransferase</fullName>
    </submittedName>
</protein>
<dbReference type="Proteomes" id="UP001321749">
    <property type="component" value="Unassembled WGS sequence"/>
</dbReference>
<dbReference type="Gene3D" id="3.40.50.150">
    <property type="entry name" value="Vaccinia Virus protein VP39"/>
    <property type="match status" value="1"/>
</dbReference>
<keyword evidence="3" id="KW-0808">Transferase</keyword>
<evidence type="ECO:0000313" key="4">
    <source>
        <dbReference type="Proteomes" id="UP001321749"/>
    </source>
</evidence>
<comment type="caution">
    <text evidence="3">The sequence shown here is derived from an EMBL/GenBank/DDBJ whole genome shotgun (WGS) entry which is preliminary data.</text>
</comment>
<evidence type="ECO:0000256" key="2">
    <source>
        <dbReference type="SAM" id="MobiDB-lite"/>
    </source>
</evidence>
<name>A0AAV9HF13_9PEZI</name>
<evidence type="ECO:0000256" key="1">
    <source>
        <dbReference type="ARBA" id="ARBA00038158"/>
    </source>
</evidence>
<feature type="region of interest" description="Disordered" evidence="2">
    <location>
        <begin position="1"/>
        <end position="51"/>
    </location>
</feature>
<dbReference type="GO" id="GO:0008168">
    <property type="term" value="F:methyltransferase activity"/>
    <property type="evidence" value="ECO:0007669"/>
    <property type="project" value="UniProtKB-KW"/>
</dbReference>
<dbReference type="PANTHER" id="PTHR43591:SF10">
    <property type="entry name" value="ABC TRANSMEMBRANE TYPE-1 DOMAIN-CONTAINING PROTEIN-RELATED"/>
    <property type="match status" value="1"/>
</dbReference>
<keyword evidence="3" id="KW-0489">Methyltransferase</keyword>